<feature type="region of interest" description="Disordered" evidence="1">
    <location>
        <begin position="626"/>
        <end position="648"/>
    </location>
</feature>
<dbReference type="Proteomes" id="UP001324427">
    <property type="component" value="Unassembled WGS sequence"/>
</dbReference>
<keyword evidence="2" id="KW-0812">Transmembrane</keyword>
<feature type="compositionally biased region" description="Acidic residues" evidence="1">
    <location>
        <begin position="181"/>
        <end position="198"/>
    </location>
</feature>
<dbReference type="PROSITE" id="PS50829">
    <property type="entry name" value="GYF"/>
    <property type="match status" value="1"/>
</dbReference>
<dbReference type="EMBL" id="JAVFHQ010000059">
    <property type="protein sequence ID" value="KAK4540926.1"/>
    <property type="molecule type" value="Genomic_DNA"/>
</dbReference>
<reference evidence="4 5" key="1">
    <citation type="submission" date="2021-11" db="EMBL/GenBank/DDBJ databases">
        <title>Black yeast isolated from Biological Soil Crust.</title>
        <authorList>
            <person name="Kurbessoian T."/>
        </authorList>
    </citation>
    <scope>NUCLEOTIDE SEQUENCE [LARGE SCALE GENOMIC DNA]</scope>
    <source>
        <strain evidence="4 5">CCFEE 5522</strain>
    </source>
</reference>
<feature type="compositionally biased region" description="Basic and acidic residues" evidence="1">
    <location>
        <begin position="251"/>
        <end position="276"/>
    </location>
</feature>
<keyword evidence="2" id="KW-1133">Transmembrane helix</keyword>
<proteinExistence type="predicted"/>
<dbReference type="SUPFAM" id="SSF55277">
    <property type="entry name" value="GYF domain"/>
    <property type="match status" value="1"/>
</dbReference>
<gene>
    <name evidence="4" type="ORF">LTR36_008434</name>
</gene>
<dbReference type="Gene3D" id="3.30.1490.40">
    <property type="match status" value="1"/>
</dbReference>
<sequence>MAARPKRAGEDFARSHESTSKKPRFDHRNPSTLAADAPEDDIILDADVIGKSGAQTKRNAVNIDGYESDSDNDNFNARAAERERRKKDDGAANGKMSVDEEEDDMFADVEEGLQGTADGDEDEELGREGKKRKKDVRFLEQADIEGQVMNSKSGGHVASDLLVNQKGKQREQSVESSSESGSDEERDLLPEEMEDDLAAEIGAGGKKRHAPKLDAFNLKQEEEDGRFDESGNFVRKAMDPDAVNDSWLEGLSKKDMKKAREAQEKRDDERKRKTAADDATLTSDLLATLIGQLDTGETPLEALQRLEKGKPKETKVPKWKLKKQKDRMDIDATSTDVNGVATDPAETARRKAVETITGAADALYSREQHEIYDAEREVLMRQYKRETGEDWQPAVAIATSNKDDANGTSKWEYRWADARDGGESHGPYDAPMMRAWNEAGYFGEGVEFRRLGGEWSRVLDEHTSPTSTFLAATQKLPQYLAVTTTMDHHGTIDAFRAAVYPSIGRAFCTARQLFLQPFFGSAEVLPSDNSDGPSAAANAAAAARKLLAKHLTATAHTPMLSSLPAEGPAEALGSEKAQRAHKLYGSIAGCMNDGRFWLILLAVALSMLVLGIAIYLGARNGDELNCEDDWKTDDGGEGGDGDDNDGALSMSGATTIAPDFSKGEDDEEKRFLPDFVDRLVVMVVSRLGCVWWTSGLTPYTACETSLESALACILMYVTERTTIAATSVASRAYAAARAGVMGGIAATKTHWAESGSVMLGPEHCNQAVEHMELSEEQHKTALVGHNQGNAVNQIPLEQLTTGVQEQLQEVVGSLCRSIAEENALPSDGSSFGSSEDEDFERVEYDDV</sequence>
<dbReference type="InterPro" id="IPR003169">
    <property type="entry name" value="GYF"/>
</dbReference>
<dbReference type="GO" id="GO:0005682">
    <property type="term" value="C:U5 snRNP"/>
    <property type="evidence" value="ECO:0007669"/>
    <property type="project" value="InterPro"/>
</dbReference>
<name>A0AAV9J7C1_9PEZI</name>
<dbReference type="PANTHER" id="PTHR13138:SF3">
    <property type="entry name" value="CD2 ANTIGEN CYTOPLASMIC TAIL-BINDING PROTEIN 2"/>
    <property type="match status" value="1"/>
</dbReference>
<evidence type="ECO:0000256" key="2">
    <source>
        <dbReference type="SAM" id="Phobius"/>
    </source>
</evidence>
<dbReference type="AlphaFoldDB" id="A0AAV9J7C1"/>
<keyword evidence="2" id="KW-0472">Membrane</keyword>
<feature type="compositionally biased region" description="Basic and acidic residues" evidence="1">
    <location>
        <begin position="79"/>
        <end position="90"/>
    </location>
</feature>
<evidence type="ECO:0000313" key="5">
    <source>
        <dbReference type="Proteomes" id="UP001324427"/>
    </source>
</evidence>
<evidence type="ECO:0000259" key="3">
    <source>
        <dbReference type="PROSITE" id="PS50829"/>
    </source>
</evidence>
<evidence type="ECO:0000313" key="4">
    <source>
        <dbReference type="EMBL" id="KAK4540926.1"/>
    </source>
</evidence>
<feature type="compositionally biased region" description="Acidic residues" evidence="1">
    <location>
        <begin position="99"/>
        <end position="111"/>
    </location>
</feature>
<dbReference type="InterPro" id="IPR035445">
    <property type="entry name" value="GYF-like_dom_sf"/>
</dbReference>
<dbReference type="Pfam" id="PF02213">
    <property type="entry name" value="GYF"/>
    <property type="match status" value="1"/>
</dbReference>
<feature type="transmembrane region" description="Helical" evidence="2">
    <location>
        <begin position="596"/>
        <end position="616"/>
    </location>
</feature>
<evidence type="ECO:0000256" key="1">
    <source>
        <dbReference type="SAM" id="MobiDB-lite"/>
    </source>
</evidence>
<dbReference type="PANTHER" id="PTHR13138">
    <property type="entry name" value="PROTEIN LIN1"/>
    <property type="match status" value="1"/>
</dbReference>
<protein>
    <recommendedName>
        <fullName evidence="3">GYF domain-containing protein</fullName>
    </recommendedName>
</protein>
<feature type="domain" description="GYF" evidence="3">
    <location>
        <begin position="408"/>
        <end position="460"/>
    </location>
</feature>
<comment type="caution">
    <text evidence="4">The sequence shown here is derived from an EMBL/GenBank/DDBJ whole genome shotgun (WGS) entry which is preliminary data.</text>
</comment>
<dbReference type="SMART" id="SM00444">
    <property type="entry name" value="GYF"/>
    <property type="match status" value="1"/>
</dbReference>
<feature type="compositionally biased region" description="Basic and acidic residues" evidence="1">
    <location>
        <begin position="7"/>
        <end position="20"/>
    </location>
</feature>
<feature type="region of interest" description="Disordered" evidence="1">
    <location>
        <begin position="822"/>
        <end position="847"/>
    </location>
</feature>
<organism evidence="4 5">
    <name type="scientific">Oleoguttula mirabilis</name>
    <dbReference type="NCBI Taxonomy" id="1507867"/>
    <lineage>
        <taxon>Eukaryota</taxon>
        <taxon>Fungi</taxon>
        <taxon>Dikarya</taxon>
        <taxon>Ascomycota</taxon>
        <taxon>Pezizomycotina</taxon>
        <taxon>Dothideomycetes</taxon>
        <taxon>Dothideomycetidae</taxon>
        <taxon>Mycosphaerellales</taxon>
        <taxon>Teratosphaeriaceae</taxon>
        <taxon>Oleoguttula</taxon>
    </lineage>
</organism>
<feature type="region of interest" description="Disordered" evidence="1">
    <location>
        <begin position="1"/>
        <end position="277"/>
    </location>
</feature>
<keyword evidence="5" id="KW-1185">Reference proteome</keyword>
<dbReference type="InterPro" id="IPR039905">
    <property type="entry name" value="CD2BP2/Lin1"/>
</dbReference>
<feature type="compositionally biased region" description="Acidic residues" evidence="1">
    <location>
        <begin position="635"/>
        <end position="645"/>
    </location>
</feature>
<accession>A0AAV9J7C1</accession>